<dbReference type="PROSITE" id="PS51464">
    <property type="entry name" value="SIS"/>
    <property type="match status" value="1"/>
</dbReference>
<dbReference type="InterPro" id="IPR046342">
    <property type="entry name" value="CBS_dom_sf"/>
</dbReference>
<sequence>MTYKILRYWLNICLFLRIIINFEARNIMHSLISNSMSLQIGALQDMQRQLTTTQSEVLMDLIQRQTGQIIFSGIGKSGHIAHKITSSIKSLGINATFLHASEAMHGDIGPLKRHDLAFLISNSGETPEILALQYQLKQRKIPTITLTRNHTNSVAMQADLNLIAGSSIEADSDSILPTSSTTCALVMGDAITIAIAKNHAFSKTVFAKNHPHGNLGLNALKPLKTQLQSVPIINTDTPLQQVLSQLLSGHQGCVLVGSQQQLQGLITEGDLNRAISRNPQHWQNIPAKEIMSVNPITLNDNHTVHDAEQLMQQHNINTIVIVYHNNIQHISGVYTRIYRKKI</sequence>
<dbReference type="PANTHER" id="PTHR42745">
    <property type="match status" value="1"/>
</dbReference>
<dbReference type="CDD" id="cd05014">
    <property type="entry name" value="SIS_Kpsf"/>
    <property type="match status" value="1"/>
</dbReference>
<evidence type="ECO:0000259" key="3">
    <source>
        <dbReference type="PROSITE" id="PS51371"/>
    </source>
</evidence>
<comment type="caution">
    <text evidence="5">The sequence shown here is derived from an EMBL/GenBank/DDBJ whole genome shotgun (WGS) entry which is preliminary data.</text>
</comment>
<proteinExistence type="predicted"/>
<evidence type="ECO:0000313" key="6">
    <source>
        <dbReference type="Proteomes" id="UP000234420"/>
    </source>
</evidence>
<accession>A0A2N4UV10</accession>
<dbReference type="SUPFAM" id="SSF54631">
    <property type="entry name" value="CBS-domain pair"/>
    <property type="match status" value="1"/>
</dbReference>
<organism evidence="5 6">
    <name type="scientific">Photobacterium carnosum</name>
    <dbReference type="NCBI Taxonomy" id="2023717"/>
    <lineage>
        <taxon>Bacteria</taxon>
        <taxon>Pseudomonadati</taxon>
        <taxon>Pseudomonadota</taxon>
        <taxon>Gammaproteobacteria</taxon>
        <taxon>Vibrionales</taxon>
        <taxon>Vibrionaceae</taxon>
        <taxon>Photobacterium</taxon>
    </lineage>
</organism>
<dbReference type="InterPro" id="IPR001347">
    <property type="entry name" value="SIS_dom"/>
</dbReference>
<dbReference type="InterPro" id="IPR000644">
    <property type="entry name" value="CBS_dom"/>
</dbReference>
<dbReference type="Gene3D" id="3.40.50.10490">
    <property type="entry name" value="Glucose-6-phosphate isomerase like protein, domain 1"/>
    <property type="match status" value="1"/>
</dbReference>
<dbReference type="OrthoDB" id="9762536at2"/>
<gene>
    <name evidence="5" type="ORF">CIK00_05510</name>
</gene>
<dbReference type="Proteomes" id="UP000234420">
    <property type="component" value="Unassembled WGS sequence"/>
</dbReference>
<feature type="domain" description="SIS" evidence="4">
    <location>
        <begin position="58"/>
        <end position="211"/>
    </location>
</feature>
<dbReference type="EC" id="5.3.1.13" evidence="1"/>
<dbReference type="AlphaFoldDB" id="A0A2N4UV10"/>
<dbReference type="SMART" id="SM00116">
    <property type="entry name" value="CBS"/>
    <property type="match status" value="2"/>
</dbReference>
<dbReference type="Pfam" id="PF01380">
    <property type="entry name" value="SIS"/>
    <property type="match status" value="1"/>
</dbReference>
<name>A0A2N4UV10_9GAMM</name>
<dbReference type="GO" id="GO:0097367">
    <property type="term" value="F:carbohydrate derivative binding"/>
    <property type="evidence" value="ECO:0007669"/>
    <property type="project" value="InterPro"/>
</dbReference>
<evidence type="ECO:0000256" key="2">
    <source>
        <dbReference type="PROSITE-ProRule" id="PRU00703"/>
    </source>
</evidence>
<dbReference type="Pfam" id="PF00571">
    <property type="entry name" value="CBS"/>
    <property type="match status" value="2"/>
</dbReference>
<dbReference type="GO" id="GO:0019146">
    <property type="term" value="F:arabinose-5-phosphate isomerase activity"/>
    <property type="evidence" value="ECO:0007669"/>
    <property type="project" value="UniProtKB-EC"/>
</dbReference>
<dbReference type="PROSITE" id="PS51371">
    <property type="entry name" value="CBS"/>
    <property type="match status" value="1"/>
</dbReference>
<reference evidence="5 6" key="1">
    <citation type="journal article" date="2018" name="Syst. Appl. Microbiol.">
        <title>Photobacterium carnosum sp. nov., isolated from spoiled modified atmosphere packaged poultry meat.</title>
        <authorList>
            <person name="Hilgarth M."/>
            <person name="Fuertes S."/>
            <person name="Ehrmann M."/>
            <person name="Vogel R.F."/>
        </authorList>
    </citation>
    <scope>NUCLEOTIDE SEQUENCE [LARGE SCALE GENOMIC DNA]</scope>
    <source>
        <strain evidence="5 6">TMW 2.2021</strain>
    </source>
</reference>
<dbReference type="SUPFAM" id="SSF53697">
    <property type="entry name" value="SIS domain"/>
    <property type="match status" value="1"/>
</dbReference>
<dbReference type="InterPro" id="IPR046348">
    <property type="entry name" value="SIS_dom_sf"/>
</dbReference>
<dbReference type="GO" id="GO:1901135">
    <property type="term" value="P:carbohydrate derivative metabolic process"/>
    <property type="evidence" value="ECO:0007669"/>
    <property type="project" value="InterPro"/>
</dbReference>
<keyword evidence="6" id="KW-1185">Reference proteome</keyword>
<protein>
    <recommendedName>
        <fullName evidence="1">arabinose-5-phosphate isomerase</fullName>
        <ecNumber evidence="1">5.3.1.13</ecNumber>
    </recommendedName>
</protein>
<feature type="domain" description="CBS" evidence="3">
    <location>
        <begin position="223"/>
        <end position="284"/>
    </location>
</feature>
<evidence type="ECO:0000313" key="5">
    <source>
        <dbReference type="EMBL" id="PLC58847.1"/>
    </source>
</evidence>
<evidence type="ECO:0000259" key="4">
    <source>
        <dbReference type="PROSITE" id="PS51464"/>
    </source>
</evidence>
<dbReference type="InterPro" id="IPR035474">
    <property type="entry name" value="SIS_Kpsf"/>
</dbReference>
<dbReference type="PANTHER" id="PTHR42745:SF1">
    <property type="entry name" value="ARABINOSE 5-PHOSPHATE ISOMERASE KDSD"/>
    <property type="match status" value="1"/>
</dbReference>
<dbReference type="InterPro" id="IPR050986">
    <property type="entry name" value="GutQ/KpsF_isomerases"/>
</dbReference>
<dbReference type="Gene3D" id="3.10.580.10">
    <property type="entry name" value="CBS-domain"/>
    <property type="match status" value="1"/>
</dbReference>
<keyword evidence="2" id="KW-0129">CBS domain</keyword>
<evidence type="ECO:0000256" key="1">
    <source>
        <dbReference type="ARBA" id="ARBA00012545"/>
    </source>
</evidence>
<dbReference type="EMBL" id="NPIB01000004">
    <property type="protein sequence ID" value="PLC58847.1"/>
    <property type="molecule type" value="Genomic_DNA"/>
</dbReference>